<name>A0A813FC34_POLGL</name>
<keyword evidence="1" id="KW-0812">Transmembrane</keyword>
<evidence type="ECO:0000313" key="2">
    <source>
        <dbReference type="EMBL" id="CAE8607932.1"/>
    </source>
</evidence>
<feature type="transmembrane region" description="Helical" evidence="1">
    <location>
        <begin position="106"/>
        <end position="129"/>
    </location>
</feature>
<reference evidence="2" key="1">
    <citation type="submission" date="2021-02" db="EMBL/GenBank/DDBJ databases">
        <authorList>
            <person name="Dougan E. K."/>
            <person name="Rhodes N."/>
            <person name="Thang M."/>
            <person name="Chan C."/>
        </authorList>
    </citation>
    <scope>NUCLEOTIDE SEQUENCE</scope>
</reference>
<keyword evidence="1" id="KW-0472">Membrane</keyword>
<dbReference type="AlphaFoldDB" id="A0A813FC34"/>
<evidence type="ECO:0000256" key="1">
    <source>
        <dbReference type="SAM" id="Phobius"/>
    </source>
</evidence>
<evidence type="ECO:0000313" key="3">
    <source>
        <dbReference type="Proteomes" id="UP000654075"/>
    </source>
</evidence>
<keyword evidence="1" id="KW-1133">Transmembrane helix</keyword>
<protein>
    <recommendedName>
        <fullName evidence="4">TraB domain-containing protein</fullName>
    </recommendedName>
</protein>
<dbReference type="Proteomes" id="UP000654075">
    <property type="component" value="Unassembled WGS sequence"/>
</dbReference>
<organism evidence="2 3">
    <name type="scientific">Polarella glacialis</name>
    <name type="common">Dinoflagellate</name>
    <dbReference type="NCBI Taxonomy" id="89957"/>
    <lineage>
        <taxon>Eukaryota</taxon>
        <taxon>Sar</taxon>
        <taxon>Alveolata</taxon>
        <taxon>Dinophyceae</taxon>
        <taxon>Suessiales</taxon>
        <taxon>Suessiaceae</taxon>
        <taxon>Polarella</taxon>
    </lineage>
</organism>
<proteinExistence type="predicted"/>
<gene>
    <name evidence="2" type="ORF">PGLA1383_LOCUS25835</name>
</gene>
<sequence length="214" mass="22786">MTLSGISVLYGIIECFAVEAGDEFLVAEAEASRRGIPCECIDVDLNRLCSRVAAALLPSPCNMLRSLLAWLALPRVLFQSLFPPSGNVDVLGATVLHCLSFRARTWIAFVLAGVCAGCFVGGFLLLFGNGAKDAAEASGAVSSDDGDQLLVYAMLAAELYVLPRIYDAVAASRDEAMYRCLVAKASRQSHRRLVVVVGAAHANGILQKVRDHGL</sequence>
<dbReference type="EMBL" id="CAJNNV010022213">
    <property type="protein sequence ID" value="CAE8607932.1"/>
    <property type="molecule type" value="Genomic_DNA"/>
</dbReference>
<keyword evidence="3" id="KW-1185">Reference proteome</keyword>
<evidence type="ECO:0008006" key="4">
    <source>
        <dbReference type="Google" id="ProtNLM"/>
    </source>
</evidence>
<accession>A0A813FC34</accession>
<comment type="caution">
    <text evidence="2">The sequence shown here is derived from an EMBL/GenBank/DDBJ whole genome shotgun (WGS) entry which is preliminary data.</text>
</comment>